<sequence length="564" mass="63443">MAELQRSTSKPALMKDSSPGSFPKQSGRHVAFEDPSNNRYSGLSDIDSNIVNRDKQRFNRCCSTFCVWSCLSLFILIIIFVFIAIFYLILLQAGLPEINVRSLNITKLELDKNSQNLNADIGLGIRITNKNEKTVILYGPLSVDVVGEDVPLGNAKVGRFSQEAQNETNLDLKMTMDNVMVDKDAVDSLKSDIDAKEMVFDVYVGGYIGFKIGNMYMTNVPFLSSCHEIKQMDVDFGRRPACDVRMFAFRSATLRFRVQKKEVLIPDTTITHRTPLFNSADSYFLTVIMADEAHNDLKEEVPEVVPFDPTKKKKKKKITILDPADDSVDKLAEKTENLSVSFSLAVTEGAESTFIGLKKKKKKQVEISNLNDESGDATEDLDALDPAEEEEGDTAPLQPRYPWEGSDRDYEYEELLGRVFNILRENNPELAGDRRRTVMRPPQVLREGTKKTVFVNFMDLCKTMHRQPDHVMAFLLAELGTSGSLDGQQRLVVKGRFAPKNFEGILRRYINEYVICLGCKSPDTILSKENRLFFLRCEKCGSGRSVAPIKAGFVARVGRRNAGT</sequence>
<dbReference type="InterPro" id="IPR016189">
    <property type="entry name" value="Transl_init_fac_IF2/IF5_N"/>
</dbReference>
<reference evidence="10 11" key="1">
    <citation type="journal article" date="2017" name="Plant Biotechnol. J.">
        <title>A comprehensive draft genome sequence for lupin (Lupinus angustifolius), an emerging health food: insights into plant-microbe interactions and legume evolution.</title>
        <authorList>
            <person name="Hane J.K."/>
            <person name="Ming Y."/>
            <person name="Kamphuis L.G."/>
            <person name="Nelson M.N."/>
            <person name="Garg G."/>
            <person name="Atkins C.A."/>
            <person name="Bayer P.E."/>
            <person name="Bravo A."/>
            <person name="Bringans S."/>
            <person name="Cannon S."/>
            <person name="Edwards D."/>
            <person name="Foley R."/>
            <person name="Gao L.L."/>
            <person name="Harrison M.J."/>
            <person name="Huang W."/>
            <person name="Hurgobin B."/>
            <person name="Li S."/>
            <person name="Liu C.W."/>
            <person name="McGrath A."/>
            <person name="Morahan G."/>
            <person name="Murray J."/>
            <person name="Weller J."/>
            <person name="Jian J."/>
            <person name="Singh K.B."/>
        </authorList>
    </citation>
    <scope>NUCLEOTIDE SEQUENCE [LARGE SCALE GENOMIC DNA]</scope>
    <source>
        <strain evidence="11">cv. Tanjil</strain>
        <tissue evidence="10">Whole plant</tissue>
    </source>
</reference>
<protein>
    <recommendedName>
        <fullName evidence="6">Eukaryotic translation initiation factor 2 subunit beta</fullName>
    </recommendedName>
</protein>
<dbReference type="SMART" id="SM00653">
    <property type="entry name" value="eIF2B_5"/>
    <property type="match status" value="1"/>
</dbReference>
<dbReference type="FunFam" id="3.30.30.170:FF:000001">
    <property type="entry name" value="Eukaryotic translation initiation factor 2 subunit"/>
    <property type="match status" value="1"/>
</dbReference>
<dbReference type="EMBL" id="CM007364">
    <property type="protein sequence ID" value="OIW14102.1"/>
    <property type="molecule type" value="Genomic_DNA"/>
</dbReference>
<dbReference type="AlphaFoldDB" id="A0A1J7HMN2"/>
<dbReference type="GO" id="GO:0003743">
    <property type="term" value="F:translation initiation factor activity"/>
    <property type="evidence" value="ECO:0007669"/>
    <property type="project" value="UniProtKB-KW"/>
</dbReference>
<accession>A0A1J7HMN2</accession>
<name>A0A1J7HMN2_LUPAN</name>
<evidence type="ECO:0000259" key="9">
    <source>
        <dbReference type="SMART" id="SM00653"/>
    </source>
</evidence>
<comment type="similarity">
    <text evidence="1">Belongs to the eIF-2-beta/eIF-5 family.</text>
</comment>
<dbReference type="InterPro" id="IPR045196">
    <property type="entry name" value="IF2/IF5"/>
</dbReference>
<evidence type="ECO:0000256" key="6">
    <source>
        <dbReference type="ARBA" id="ARBA00073542"/>
    </source>
</evidence>
<dbReference type="Gramene" id="OIW14102">
    <property type="protein sequence ID" value="OIW14102"/>
    <property type="gene ID" value="TanjilG_19481"/>
</dbReference>
<evidence type="ECO:0000256" key="2">
    <source>
        <dbReference type="ARBA" id="ARBA00022540"/>
    </source>
</evidence>
<keyword evidence="8" id="KW-0812">Transmembrane</keyword>
<dbReference type="STRING" id="3871.A0A1J7HMN2"/>
<keyword evidence="11" id="KW-1185">Reference proteome</keyword>
<keyword evidence="8" id="KW-1133">Transmembrane helix</keyword>
<dbReference type="PANTHER" id="PTHR23001:SF3">
    <property type="entry name" value="EUKARYOTIC TRANSLATION INITIATION FACTOR 2 SUBUNIT 2"/>
    <property type="match status" value="1"/>
</dbReference>
<feature type="region of interest" description="Disordered" evidence="7">
    <location>
        <begin position="1"/>
        <end position="28"/>
    </location>
</feature>
<evidence type="ECO:0000256" key="5">
    <source>
        <dbReference type="ARBA" id="ARBA00063900"/>
    </source>
</evidence>
<evidence type="ECO:0000313" key="10">
    <source>
        <dbReference type="EMBL" id="OIW14102.1"/>
    </source>
</evidence>
<evidence type="ECO:0000256" key="3">
    <source>
        <dbReference type="ARBA" id="ARBA00022917"/>
    </source>
</evidence>
<organism evidence="10 11">
    <name type="scientific">Lupinus angustifolius</name>
    <name type="common">Narrow-leaved blue lupine</name>
    <dbReference type="NCBI Taxonomy" id="3871"/>
    <lineage>
        <taxon>Eukaryota</taxon>
        <taxon>Viridiplantae</taxon>
        <taxon>Streptophyta</taxon>
        <taxon>Embryophyta</taxon>
        <taxon>Tracheophyta</taxon>
        <taxon>Spermatophyta</taxon>
        <taxon>Magnoliopsida</taxon>
        <taxon>eudicotyledons</taxon>
        <taxon>Gunneridae</taxon>
        <taxon>Pentapetalae</taxon>
        <taxon>rosids</taxon>
        <taxon>fabids</taxon>
        <taxon>Fabales</taxon>
        <taxon>Fabaceae</taxon>
        <taxon>Papilionoideae</taxon>
        <taxon>50 kb inversion clade</taxon>
        <taxon>genistoids sensu lato</taxon>
        <taxon>core genistoids</taxon>
        <taxon>Genisteae</taxon>
        <taxon>Lupinus</taxon>
    </lineage>
</organism>
<keyword evidence="8" id="KW-0472">Membrane</keyword>
<keyword evidence="2" id="KW-0396">Initiation factor</keyword>
<dbReference type="SUPFAM" id="SSF100966">
    <property type="entry name" value="Translation initiation factor 2 beta, aIF2beta, N-terminal domain"/>
    <property type="match status" value="1"/>
</dbReference>
<evidence type="ECO:0000256" key="8">
    <source>
        <dbReference type="SAM" id="Phobius"/>
    </source>
</evidence>
<dbReference type="PANTHER" id="PTHR23001">
    <property type="entry name" value="EUKARYOTIC TRANSLATION INITIATION FACTOR"/>
    <property type="match status" value="1"/>
</dbReference>
<proteinExistence type="inferred from homology"/>
<dbReference type="Pfam" id="PF01873">
    <property type="entry name" value="eIF-5_eIF-2B"/>
    <property type="match status" value="1"/>
</dbReference>
<evidence type="ECO:0000313" key="11">
    <source>
        <dbReference type="Proteomes" id="UP000188354"/>
    </source>
</evidence>
<dbReference type="GO" id="GO:0005850">
    <property type="term" value="C:eukaryotic translation initiation factor 2 complex"/>
    <property type="evidence" value="ECO:0007669"/>
    <property type="project" value="TreeGrafter"/>
</dbReference>
<keyword evidence="3" id="KW-0648">Protein biosynthesis</keyword>
<feature type="domain" description="Translation initiation factor IF2/IF5" evidence="9">
    <location>
        <begin position="434"/>
        <end position="543"/>
    </location>
</feature>
<dbReference type="GO" id="GO:0031369">
    <property type="term" value="F:translation initiation factor binding"/>
    <property type="evidence" value="ECO:0007669"/>
    <property type="project" value="TreeGrafter"/>
</dbReference>
<feature type="transmembrane region" description="Helical" evidence="8">
    <location>
        <begin position="65"/>
        <end position="90"/>
    </location>
</feature>
<dbReference type="SUPFAM" id="SSF75689">
    <property type="entry name" value="Zinc-binding domain of translation initiation factor 2 beta"/>
    <property type="match status" value="1"/>
</dbReference>
<dbReference type="GO" id="GO:0001731">
    <property type="term" value="P:formation of translation preinitiation complex"/>
    <property type="evidence" value="ECO:0007669"/>
    <property type="project" value="TreeGrafter"/>
</dbReference>
<dbReference type="GO" id="GO:0003729">
    <property type="term" value="F:mRNA binding"/>
    <property type="evidence" value="ECO:0007669"/>
    <property type="project" value="TreeGrafter"/>
</dbReference>
<evidence type="ECO:0000256" key="7">
    <source>
        <dbReference type="SAM" id="MobiDB-lite"/>
    </source>
</evidence>
<gene>
    <name evidence="10" type="ORF">TanjilG_19481</name>
</gene>
<comment type="function">
    <text evidence="4">Component of the eIF2 complex that functions in the early steps of protein synthesis by forming a ternary complex with GTP and initiator tRNA. This complex binds to a 40S ribosomal subunit, followed by mRNA binding to form a 43S pre-initiation complex (43S PIC). Junction of the 60S ribosomal subunit to form the 80S initiation complex is preceded by hydrolysis of the GTP bound to eIF2 and release of an eIF2-GDP binary complex. In order for eIF2 to recycle and catalyze another round of initiation, the GDP bound to eIF2 must exchange with GTP by way of a reaction catalyzed by eIF2B.</text>
</comment>
<dbReference type="Gene3D" id="3.30.30.170">
    <property type="match status" value="1"/>
</dbReference>
<dbReference type="Proteomes" id="UP000188354">
    <property type="component" value="Chromosome LG04"/>
</dbReference>
<dbReference type="InterPro" id="IPR016190">
    <property type="entry name" value="Transl_init_fac_IF2/IF5_Zn-bd"/>
</dbReference>
<evidence type="ECO:0000256" key="4">
    <source>
        <dbReference type="ARBA" id="ARBA00054872"/>
    </source>
</evidence>
<evidence type="ECO:0000256" key="1">
    <source>
        <dbReference type="ARBA" id="ARBA00010397"/>
    </source>
</evidence>
<feature type="compositionally biased region" description="Polar residues" evidence="7">
    <location>
        <begin position="1"/>
        <end position="10"/>
    </location>
</feature>
<comment type="subunit">
    <text evidence="5">Eukaryotic translation initiation factor 2 eIF2 is a heterotrimeric complex composed of an alpha, a beta and a gamma subunit.</text>
</comment>
<dbReference type="InterPro" id="IPR002735">
    <property type="entry name" value="Transl_init_fac_IF2/IF5_dom"/>
</dbReference>